<proteinExistence type="predicted"/>
<sequence length="73" mass="8428">MGYVRSASPAASNQVVVPYRRYRLRVADVSSHFQLGTISSFLILILRDSGLYDYNHELTGIQRHRRGTMLPRY</sequence>
<accession>A0A9P5C8P2</accession>
<gene>
    <name evidence="1" type="ORF">CFAM422_010028</name>
</gene>
<name>A0A9P5C8P2_9HYPO</name>
<protein>
    <submittedName>
        <fullName evidence="1">Uncharacterized protein</fullName>
    </submittedName>
</protein>
<comment type="caution">
    <text evidence="1">The sequence shown here is derived from an EMBL/GenBank/DDBJ whole genome shotgun (WGS) entry which is preliminary data.</text>
</comment>
<evidence type="ECO:0000313" key="1">
    <source>
        <dbReference type="EMBL" id="KAF3063368.1"/>
    </source>
</evidence>
<reference evidence="1 2" key="1">
    <citation type="submission" date="2018-06" db="EMBL/GenBank/DDBJ databases">
        <title>Genome analysis of cellulolytic fungus Trichoderma lentiforme CFAM-422.</title>
        <authorList>
            <person name="Steindorff A.S."/>
            <person name="Formighieri E.F."/>
            <person name="Midorikawa G.E.O."/>
            <person name="Tamietti M.S."/>
            <person name="Ramos E.Z."/>
            <person name="Silva A.S."/>
            <person name="Bon E.P.S."/>
            <person name="Mendes T.D."/>
            <person name="Damaso M.C.T."/>
            <person name="Favaro L.C.L."/>
        </authorList>
    </citation>
    <scope>NUCLEOTIDE SEQUENCE [LARGE SCALE GENOMIC DNA]</scope>
    <source>
        <strain evidence="1 2">CFAM-422</strain>
    </source>
</reference>
<dbReference type="EMBL" id="QLNT01000019">
    <property type="protein sequence ID" value="KAF3063368.1"/>
    <property type="molecule type" value="Genomic_DNA"/>
</dbReference>
<evidence type="ECO:0000313" key="2">
    <source>
        <dbReference type="Proteomes" id="UP000801864"/>
    </source>
</evidence>
<keyword evidence="2" id="KW-1185">Reference proteome</keyword>
<dbReference type="AlphaFoldDB" id="A0A9P5C8P2"/>
<organism evidence="1 2">
    <name type="scientific">Trichoderma lentiforme</name>
    <dbReference type="NCBI Taxonomy" id="1567552"/>
    <lineage>
        <taxon>Eukaryota</taxon>
        <taxon>Fungi</taxon>
        <taxon>Dikarya</taxon>
        <taxon>Ascomycota</taxon>
        <taxon>Pezizomycotina</taxon>
        <taxon>Sordariomycetes</taxon>
        <taxon>Hypocreomycetidae</taxon>
        <taxon>Hypocreales</taxon>
        <taxon>Hypocreaceae</taxon>
        <taxon>Trichoderma</taxon>
    </lineage>
</organism>
<dbReference type="Proteomes" id="UP000801864">
    <property type="component" value="Unassembled WGS sequence"/>
</dbReference>